<evidence type="ECO:0000313" key="2">
    <source>
        <dbReference type="EMBL" id="KAH0930695.1"/>
    </source>
</evidence>
<comment type="caution">
    <text evidence="2">The sequence shown here is derived from an EMBL/GenBank/DDBJ whole genome shotgun (WGS) entry which is preliminary data.</text>
</comment>
<feature type="region of interest" description="Disordered" evidence="1">
    <location>
        <begin position="1"/>
        <end position="74"/>
    </location>
</feature>
<evidence type="ECO:0000313" key="3">
    <source>
        <dbReference type="Proteomes" id="UP000824890"/>
    </source>
</evidence>
<name>A0ABQ8DMU6_BRANA</name>
<accession>A0ABQ8DMU6</accession>
<feature type="non-terminal residue" evidence="2">
    <location>
        <position position="1"/>
    </location>
</feature>
<gene>
    <name evidence="2" type="ORF">HID58_016422</name>
</gene>
<proteinExistence type="predicted"/>
<keyword evidence="3" id="KW-1185">Reference proteome</keyword>
<sequence length="74" mass="7929">RSDDGGTKEASPPRRQRTGGDGSPPSPGARTRTIDPPLLSANPAATPEPEPHRLMADLNSDKRQPNKRENDMTG</sequence>
<protein>
    <submittedName>
        <fullName evidence="2">Uncharacterized protein</fullName>
    </submittedName>
</protein>
<feature type="compositionally biased region" description="Basic and acidic residues" evidence="1">
    <location>
        <begin position="49"/>
        <end position="74"/>
    </location>
</feature>
<dbReference type="Proteomes" id="UP000824890">
    <property type="component" value="Unassembled WGS sequence"/>
</dbReference>
<reference evidence="2 3" key="1">
    <citation type="submission" date="2021-05" db="EMBL/GenBank/DDBJ databases">
        <title>Genome Assembly of Synthetic Allotetraploid Brassica napus Reveals Homoeologous Exchanges between Subgenomes.</title>
        <authorList>
            <person name="Davis J.T."/>
        </authorList>
    </citation>
    <scope>NUCLEOTIDE SEQUENCE [LARGE SCALE GENOMIC DNA]</scope>
    <source>
        <strain evidence="3">cv. Da-Ae</strain>
        <tissue evidence="2">Seedling</tissue>
    </source>
</reference>
<dbReference type="EMBL" id="JAGKQM010000004">
    <property type="protein sequence ID" value="KAH0930695.1"/>
    <property type="molecule type" value="Genomic_DNA"/>
</dbReference>
<evidence type="ECO:0000256" key="1">
    <source>
        <dbReference type="SAM" id="MobiDB-lite"/>
    </source>
</evidence>
<organism evidence="2 3">
    <name type="scientific">Brassica napus</name>
    <name type="common">Rape</name>
    <dbReference type="NCBI Taxonomy" id="3708"/>
    <lineage>
        <taxon>Eukaryota</taxon>
        <taxon>Viridiplantae</taxon>
        <taxon>Streptophyta</taxon>
        <taxon>Embryophyta</taxon>
        <taxon>Tracheophyta</taxon>
        <taxon>Spermatophyta</taxon>
        <taxon>Magnoliopsida</taxon>
        <taxon>eudicotyledons</taxon>
        <taxon>Gunneridae</taxon>
        <taxon>Pentapetalae</taxon>
        <taxon>rosids</taxon>
        <taxon>malvids</taxon>
        <taxon>Brassicales</taxon>
        <taxon>Brassicaceae</taxon>
        <taxon>Brassiceae</taxon>
        <taxon>Brassica</taxon>
    </lineage>
</organism>